<evidence type="ECO:0000256" key="1">
    <source>
        <dbReference type="SAM" id="Phobius"/>
    </source>
</evidence>
<keyword evidence="1" id="KW-0472">Membrane</keyword>
<gene>
    <name evidence="2" type="ORF">ESP70_002785</name>
</gene>
<sequence>MRRRHAARPGRPDRSGLPHRYAHLLRRGPAAVSSRRLYGPVVLGTLAAGGLAFFAASRTWAHVKVATDGLPSDSVDVTGSDAQPLVSALALVVVAAALAVLASSPRVRRVVGGFTVLVALAAAAVVLLGGSSLDNAVEHAVKESPAYTGTGDHDFTTSAWKWVTALAFLIAAAWGAITARLGATWPTMSSRYDAPAARPAVTAPQSDAEMWKALDEGRDPTQ</sequence>
<evidence type="ECO:0000313" key="2">
    <source>
        <dbReference type="EMBL" id="KAA1399704.1"/>
    </source>
</evidence>
<organism evidence="2 3">
    <name type="scientific">Aeromicrobium ginsengisoli</name>
    <dbReference type="NCBI Taxonomy" id="363867"/>
    <lineage>
        <taxon>Bacteria</taxon>
        <taxon>Bacillati</taxon>
        <taxon>Actinomycetota</taxon>
        <taxon>Actinomycetes</taxon>
        <taxon>Propionibacteriales</taxon>
        <taxon>Nocardioidaceae</taxon>
        <taxon>Aeromicrobium</taxon>
    </lineage>
</organism>
<feature type="transmembrane region" description="Helical" evidence="1">
    <location>
        <begin position="85"/>
        <end position="103"/>
    </location>
</feature>
<feature type="transmembrane region" description="Helical" evidence="1">
    <location>
        <begin position="162"/>
        <end position="183"/>
    </location>
</feature>
<keyword evidence="3" id="KW-1185">Reference proteome</keyword>
<proteinExistence type="predicted"/>
<dbReference type="InterPro" id="IPR019051">
    <property type="entry name" value="Trp_biosyn_TM_oprn/chp"/>
</dbReference>
<reference evidence="2" key="1">
    <citation type="submission" date="2019-09" db="EMBL/GenBank/DDBJ databases">
        <authorList>
            <person name="Li J."/>
        </authorList>
    </citation>
    <scope>NUCLEOTIDE SEQUENCE [LARGE SCALE GENOMIC DNA]</scope>
    <source>
        <strain evidence="2">JCM 14732</strain>
    </source>
</reference>
<dbReference type="Pfam" id="PF09534">
    <property type="entry name" value="Trp_oprn_chp"/>
    <property type="match status" value="1"/>
</dbReference>
<evidence type="ECO:0000313" key="3">
    <source>
        <dbReference type="Proteomes" id="UP000380867"/>
    </source>
</evidence>
<keyword evidence="1" id="KW-0812">Transmembrane</keyword>
<protein>
    <submittedName>
        <fullName evidence="2">Trp biosynthesis-associated membrane protein</fullName>
    </submittedName>
</protein>
<comment type="caution">
    <text evidence="2">The sequence shown here is derived from an EMBL/GenBank/DDBJ whole genome shotgun (WGS) entry which is preliminary data.</text>
</comment>
<dbReference type="OrthoDB" id="3712369at2"/>
<dbReference type="EMBL" id="SDPQ02000001">
    <property type="protein sequence ID" value="KAA1399704.1"/>
    <property type="molecule type" value="Genomic_DNA"/>
</dbReference>
<dbReference type="Proteomes" id="UP000380867">
    <property type="component" value="Unassembled WGS sequence"/>
</dbReference>
<feature type="transmembrane region" description="Helical" evidence="1">
    <location>
        <begin position="110"/>
        <end position="129"/>
    </location>
</feature>
<keyword evidence="1" id="KW-1133">Transmembrane helix</keyword>
<name>A0A5M4FHN7_9ACTN</name>
<accession>A0A5M4FHN7</accession>
<dbReference type="AlphaFoldDB" id="A0A5M4FHN7"/>
<feature type="transmembrane region" description="Helical" evidence="1">
    <location>
        <begin position="37"/>
        <end position="56"/>
    </location>
</feature>